<dbReference type="InterPro" id="IPR052214">
    <property type="entry name" value="DAG_Lipase-Related"/>
</dbReference>
<dbReference type="Gene3D" id="3.40.50.1820">
    <property type="entry name" value="alpha/beta hydrolase"/>
    <property type="match status" value="1"/>
</dbReference>
<dbReference type="SUPFAM" id="SSF53474">
    <property type="entry name" value="alpha/beta-Hydrolases"/>
    <property type="match status" value="1"/>
</dbReference>
<evidence type="ECO:0000256" key="7">
    <source>
        <dbReference type="ARBA" id="ARBA00022801"/>
    </source>
</evidence>
<dbReference type="GO" id="GO:0005886">
    <property type="term" value="C:plasma membrane"/>
    <property type="evidence" value="ECO:0007669"/>
    <property type="project" value="UniProtKB-SubCell"/>
</dbReference>
<evidence type="ECO:0000256" key="10">
    <source>
        <dbReference type="ARBA" id="ARBA00022989"/>
    </source>
</evidence>
<feature type="transmembrane region" description="Helical" evidence="15">
    <location>
        <begin position="141"/>
        <end position="161"/>
    </location>
</feature>
<evidence type="ECO:0000256" key="6">
    <source>
        <dbReference type="ARBA" id="ARBA00022723"/>
    </source>
</evidence>
<name>A0A1J1J5R3_9DIPT</name>
<evidence type="ECO:0000256" key="9">
    <source>
        <dbReference type="ARBA" id="ARBA00022963"/>
    </source>
</evidence>
<feature type="transmembrane region" description="Helical" evidence="15">
    <location>
        <begin position="57"/>
        <end position="79"/>
    </location>
</feature>
<evidence type="ECO:0000256" key="11">
    <source>
        <dbReference type="ARBA" id="ARBA00023098"/>
    </source>
</evidence>
<dbReference type="Proteomes" id="UP000183832">
    <property type="component" value="Unassembled WGS sequence"/>
</dbReference>
<keyword evidence="18" id="KW-1185">Reference proteome</keyword>
<accession>A0A1J1J5R3</accession>
<dbReference type="OrthoDB" id="438440at2759"/>
<dbReference type="GO" id="GO:0019369">
    <property type="term" value="P:arachidonate metabolic process"/>
    <property type="evidence" value="ECO:0007669"/>
    <property type="project" value="TreeGrafter"/>
</dbReference>
<dbReference type="EC" id="3.1.1.116" evidence="14"/>
<dbReference type="InterPro" id="IPR002921">
    <property type="entry name" value="Fungal_lipase-type"/>
</dbReference>
<dbReference type="GO" id="GO:0005737">
    <property type="term" value="C:cytoplasm"/>
    <property type="evidence" value="ECO:0007669"/>
    <property type="project" value="TreeGrafter"/>
</dbReference>
<keyword evidence="6" id="KW-0479">Metal-binding</keyword>
<evidence type="ECO:0000256" key="4">
    <source>
        <dbReference type="ARBA" id="ARBA00022553"/>
    </source>
</evidence>
<feature type="domain" description="Fungal lipase-type" evidence="16">
    <location>
        <begin position="379"/>
        <end position="510"/>
    </location>
</feature>
<dbReference type="GO" id="GO:0046340">
    <property type="term" value="P:diacylglycerol catabolic process"/>
    <property type="evidence" value="ECO:0007669"/>
    <property type="project" value="TreeGrafter"/>
</dbReference>
<keyword evidence="8" id="KW-0106">Calcium</keyword>
<keyword evidence="5 15" id="KW-0812">Transmembrane</keyword>
<comment type="cofactor">
    <cofactor evidence="1">
        <name>Ca(2+)</name>
        <dbReference type="ChEBI" id="CHEBI:29108"/>
    </cofactor>
</comment>
<feature type="transmembrane region" description="Helical" evidence="15">
    <location>
        <begin position="100"/>
        <end position="121"/>
    </location>
</feature>
<feature type="transmembrane region" description="Helical" evidence="15">
    <location>
        <begin position="26"/>
        <end position="45"/>
    </location>
</feature>
<proteinExistence type="predicted"/>
<reference evidence="17 18" key="1">
    <citation type="submission" date="2015-04" db="EMBL/GenBank/DDBJ databases">
        <authorList>
            <person name="Syromyatnikov M.Y."/>
            <person name="Popov V.N."/>
        </authorList>
    </citation>
    <scope>NUCLEOTIDE SEQUENCE [LARGE SCALE GENOMIC DNA]</scope>
</reference>
<evidence type="ECO:0000256" key="13">
    <source>
        <dbReference type="ARBA" id="ARBA00024531"/>
    </source>
</evidence>
<evidence type="ECO:0000256" key="3">
    <source>
        <dbReference type="ARBA" id="ARBA00022475"/>
    </source>
</evidence>
<evidence type="ECO:0000259" key="16">
    <source>
        <dbReference type="Pfam" id="PF01764"/>
    </source>
</evidence>
<dbReference type="PANTHER" id="PTHR45792:SF2">
    <property type="entry name" value="DIACYLGLYCEROL LIPASE-BETA"/>
    <property type="match status" value="1"/>
</dbReference>
<protein>
    <recommendedName>
        <fullName evidence="14">sn-1-specific diacylglycerol lipase</fullName>
        <ecNumber evidence="14">3.1.1.116</ecNumber>
    </recommendedName>
</protein>
<evidence type="ECO:0000256" key="1">
    <source>
        <dbReference type="ARBA" id="ARBA00001913"/>
    </source>
</evidence>
<keyword evidence="12 15" id="KW-0472">Membrane</keyword>
<dbReference type="Pfam" id="PF01764">
    <property type="entry name" value="Lipase_3"/>
    <property type="match status" value="1"/>
</dbReference>
<organism evidence="17 18">
    <name type="scientific">Clunio marinus</name>
    <dbReference type="NCBI Taxonomy" id="568069"/>
    <lineage>
        <taxon>Eukaryota</taxon>
        <taxon>Metazoa</taxon>
        <taxon>Ecdysozoa</taxon>
        <taxon>Arthropoda</taxon>
        <taxon>Hexapoda</taxon>
        <taxon>Insecta</taxon>
        <taxon>Pterygota</taxon>
        <taxon>Neoptera</taxon>
        <taxon>Endopterygota</taxon>
        <taxon>Diptera</taxon>
        <taxon>Nematocera</taxon>
        <taxon>Chironomoidea</taxon>
        <taxon>Chironomidae</taxon>
        <taxon>Clunio</taxon>
    </lineage>
</organism>
<evidence type="ECO:0000256" key="15">
    <source>
        <dbReference type="SAM" id="Phobius"/>
    </source>
</evidence>
<evidence type="ECO:0000313" key="17">
    <source>
        <dbReference type="EMBL" id="CRL07735.1"/>
    </source>
</evidence>
<dbReference type="CDD" id="cd00519">
    <property type="entry name" value="Lipase_3"/>
    <property type="match status" value="1"/>
</dbReference>
<sequence>MPALRLFGRKWLFASDDLVFPGTFEICFRLVWLALMSCVINKYWHNTYACEEHGLTIRIYLAGIIAIICVNLILLMVIVNRSAQGGITDTQNRWIVAPLLTIKISLIFPETFFNVFGTVWAFCGTIGCENKDFYSKTVIEITVILNWIVFGLIMFGFAIVYNPLGSSKYRKELDQNGPTETTLHKKVSKMWIKRFRWVFCCLRRDEYGQEAFMQVASLLSALFRGTDLVPSDIIAGAILLRVRQKRETREMRRIRMLNPDDGPRYSTDMSRLFATSPPWMTIPNARHMLRFALASYGWPMVCYLKCCSGCFKLLKNITCCGCCRNRTDVVADNCCLCHFGGVIEISRLRSEDIIHVNMKNHIFELPYCILLDHKKKQIVVSVRGSLSFRDVFTDLTADALDFQAPGFPPGSAAHRGMVIGAEKLLNRLQEGKLLDRVCNTYADYTLTLTGHSLGGGVSILIGAKLREKYPDLRVYAFATPAGLLSREAARVTESFVFTVGVGDDFVMRLCVESVENIRTNVIETLRASKLPKYRIMLNGFGYTMFNIPSRDLETTWRDVSDLSIQQSEAAQATLDVDQINAEAALVSKEISSRRFAKTRLYTGGRILHIIRRKKTEMEKKTKTGGPTYEMRWCQPEEFQEFKVMPRMVLDHLPDNVFKTLTTIIEEQKNYKESKISLESL</sequence>
<comment type="catalytic activity">
    <reaction evidence="13">
        <text>a 1,2-diacyl-sn-glycerol + H2O = a 2-acylglycerol + a fatty acid + H(+)</text>
        <dbReference type="Rhea" id="RHEA:33275"/>
        <dbReference type="ChEBI" id="CHEBI:15377"/>
        <dbReference type="ChEBI" id="CHEBI:15378"/>
        <dbReference type="ChEBI" id="CHEBI:17389"/>
        <dbReference type="ChEBI" id="CHEBI:17815"/>
        <dbReference type="ChEBI" id="CHEBI:28868"/>
        <dbReference type="EC" id="3.1.1.116"/>
    </reaction>
    <physiologicalReaction direction="left-to-right" evidence="13">
        <dbReference type="Rhea" id="RHEA:33276"/>
    </physiologicalReaction>
</comment>
<evidence type="ECO:0000256" key="8">
    <source>
        <dbReference type="ARBA" id="ARBA00022837"/>
    </source>
</evidence>
<dbReference type="InterPro" id="IPR029058">
    <property type="entry name" value="AB_hydrolase_fold"/>
</dbReference>
<keyword evidence="3" id="KW-1003">Cell membrane</keyword>
<comment type="subcellular location">
    <subcellularLocation>
        <location evidence="2">Cell membrane</location>
        <topology evidence="2">Multi-pass membrane protein</topology>
    </subcellularLocation>
</comment>
<gene>
    <name evidence="17" type="ORF">CLUMA_CG020688</name>
</gene>
<dbReference type="GO" id="GO:0022008">
    <property type="term" value="P:neurogenesis"/>
    <property type="evidence" value="ECO:0007669"/>
    <property type="project" value="TreeGrafter"/>
</dbReference>
<dbReference type="GO" id="GO:0004806">
    <property type="term" value="F:triacylglycerol lipase activity"/>
    <property type="evidence" value="ECO:0007669"/>
    <property type="project" value="TreeGrafter"/>
</dbReference>
<dbReference type="AlphaFoldDB" id="A0A1J1J5R3"/>
<dbReference type="PANTHER" id="PTHR45792">
    <property type="entry name" value="DIACYLGLYCEROL LIPASE HOMOLOG-RELATED"/>
    <property type="match status" value="1"/>
</dbReference>
<dbReference type="EMBL" id="CVRI01000073">
    <property type="protein sequence ID" value="CRL07735.1"/>
    <property type="molecule type" value="Genomic_DNA"/>
</dbReference>
<keyword evidence="11" id="KW-0443">Lipid metabolism</keyword>
<dbReference type="GO" id="GO:0046872">
    <property type="term" value="F:metal ion binding"/>
    <property type="evidence" value="ECO:0007669"/>
    <property type="project" value="UniProtKB-KW"/>
</dbReference>
<keyword evidence="7" id="KW-0378">Hydrolase</keyword>
<evidence type="ECO:0000256" key="12">
    <source>
        <dbReference type="ARBA" id="ARBA00023136"/>
    </source>
</evidence>
<evidence type="ECO:0000256" key="5">
    <source>
        <dbReference type="ARBA" id="ARBA00022692"/>
    </source>
</evidence>
<evidence type="ECO:0000256" key="14">
    <source>
        <dbReference type="ARBA" id="ARBA00026104"/>
    </source>
</evidence>
<evidence type="ECO:0000313" key="18">
    <source>
        <dbReference type="Proteomes" id="UP000183832"/>
    </source>
</evidence>
<keyword evidence="4" id="KW-0597">Phosphoprotein</keyword>
<keyword evidence="10 15" id="KW-1133">Transmembrane helix</keyword>
<keyword evidence="9" id="KW-0442">Lipid degradation</keyword>
<evidence type="ECO:0000256" key="2">
    <source>
        <dbReference type="ARBA" id="ARBA00004651"/>
    </source>
</evidence>